<keyword evidence="2" id="KW-1185">Reference proteome</keyword>
<proteinExistence type="predicted"/>
<sequence>MATPTLVVVWGGELYEYVGVVDLRSAWSISIRREADGEGVTEAVFGRGFEFRSVST</sequence>
<reference evidence="1" key="1">
    <citation type="submission" date="2020-06" db="EMBL/GenBank/DDBJ databases">
        <title>WGS assembly of Ceratodon purpureus strain R40.</title>
        <authorList>
            <person name="Carey S.B."/>
            <person name="Jenkins J."/>
            <person name="Shu S."/>
            <person name="Lovell J.T."/>
            <person name="Sreedasyam A."/>
            <person name="Maumus F."/>
            <person name="Tiley G.P."/>
            <person name="Fernandez-Pozo N."/>
            <person name="Barry K."/>
            <person name="Chen C."/>
            <person name="Wang M."/>
            <person name="Lipzen A."/>
            <person name="Daum C."/>
            <person name="Saski C.A."/>
            <person name="Payton A.C."/>
            <person name="Mcbreen J.C."/>
            <person name="Conrad R.E."/>
            <person name="Kollar L.M."/>
            <person name="Olsson S."/>
            <person name="Huttunen S."/>
            <person name="Landis J.B."/>
            <person name="Wickett N.J."/>
            <person name="Johnson M.G."/>
            <person name="Rensing S.A."/>
            <person name="Grimwood J."/>
            <person name="Schmutz J."/>
            <person name="Mcdaniel S.F."/>
        </authorList>
    </citation>
    <scope>NUCLEOTIDE SEQUENCE</scope>
    <source>
        <strain evidence="1">R40</strain>
    </source>
</reference>
<comment type="caution">
    <text evidence="1">The sequence shown here is derived from an EMBL/GenBank/DDBJ whole genome shotgun (WGS) entry which is preliminary data.</text>
</comment>
<evidence type="ECO:0000313" key="1">
    <source>
        <dbReference type="EMBL" id="KAG0586259.1"/>
    </source>
</evidence>
<name>A0A8T0ITC9_CERPU</name>
<dbReference type="AlphaFoldDB" id="A0A8T0ITC9"/>
<organism evidence="1 2">
    <name type="scientific">Ceratodon purpureus</name>
    <name type="common">Fire moss</name>
    <name type="synonym">Dicranum purpureum</name>
    <dbReference type="NCBI Taxonomy" id="3225"/>
    <lineage>
        <taxon>Eukaryota</taxon>
        <taxon>Viridiplantae</taxon>
        <taxon>Streptophyta</taxon>
        <taxon>Embryophyta</taxon>
        <taxon>Bryophyta</taxon>
        <taxon>Bryophytina</taxon>
        <taxon>Bryopsida</taxon>
        <taxon>Dicranidae</taxon>
        <taxon>Pseudoditrichales</taxon>
        <taxon>Ditrichaceae</taxon>
        <taxon>Ceratodon</taxon>
    </lineage>
</organism>
<gene>
    <name evidence="1" type="ORF">KC19_2G076500</name>
</gene>
<protein>
    <submittedName>
        <fullName evidence="1">Uncharacterized protein</fullName>
    </submittedName>
</protein>
<dbReference type="Proteomes" id="UP000822688">
    <property type="component" value="Chromosome 2"/>
</dbReference>
<dbReference type="EMBL" id="CM026422">
    <property type="protein sequence ID" value="KAG0586259.1"/>
    <property type="molecule type" value="Genomic_DNA"/>
</dbReference>
<accession>A0A8T0ITC9</accession>
<evidence type="ECO:0000313" key="2">
    <source>
        <dbReference type="Proteomes" id="UP000822688"/>
    </source>
</evidence>